<reference evidence="6" key="2">
    <citation type="submission" date="2025-08" db="UniProtKB">
        <authorList>
            <consortium name="Ensembl"/>
        </authorList>
    </citation>
    <scope>IDENTIFICATION</scope>
</reference>
<reference evidence="6" key="1">
    <citation type="submission" date="2021-04" db="EMBL/GenBank/DDBJ databases">
        <authorList>
            <consortium name="Wellcome Sanger Institute Data Sharing"/>
        </authorList>
    </citation>
    <scope>NUCLEOTIDE SEQUENCE [LARGE SCALE GENOMIC DNA]</scope>
</reference>
<dbReference type="PANTHER" id="PTHR10903:SF112">
    <property type="entry name" value="SI:CH211-113E8.5"/>
    <property type="match status" value="1"/>
</dbReference>
<dbReference type="CDD" id="cd01852">
    <property type="entry name" value="AIG1"/>
    <property type="match status" value="2"/>
</dbReference>
<feature type="compositionally biased region" description="Polar residues" evidence="4">
    <location>
        <begin position="338"/>
        <end position="352"/>
    </location>
</feature>
<dbReference type="InParanoid" id="A0A671XGE2"/>
<feature type="compositionally biased region" description="Basic and acidic residues" evidence="4">
    <location>
        <begin position="263"/>
        <end position="335"/>
    </location>
</feature>
<dbReference type="AlphaFoldDB" id="A0A671XGE2"/>
<dbReference type="Proteomes" id="UP000472265">
    <property type="component" value="Chromosome 10"/>
</dbReference>
<evidence type="ECO:0000256" key="4">
    <source>
        <dbReference type="SAM" id="MobiDB-lite"/>
    </source>
</evidence>
<dbReference type="PROSITE" id="PS51720">
    <property type="entry name" value="G_AIG1"/>
    <property type="match status" value="2"/>
</dbReference>
<evidence type="ECO:0000256" key="2">
    <source>
        <dbReference type="ARBA" id="ARBA00022741"/>
    </source>
</evidence>
<proteinExistence type="inferred from homology"/>
<sequence length="825" mass="98968">MASKSDNPKLTNNSGQIITNNKELRIVMVGKTGSGKSAAGNTILGRKEFESKCTSQSVTVDCFKHECLIDGQQIAVIDTPDLFDNRYDETKTVKDVSQCVRLAAPGPHVFLVVICLGRFTAEEKQTVQKIQEIFGQDADRYSMVLFTRGDYLDETIETFLDDNTDLQELVARCNNQYHVFNNKEKKDRSQVNELLQKIRSVVQRNGGSHYTNEMFQEAEREIQEEKQRILKEKEEKIRKQREELERELLKEYEKNMRKMKEQLMAERERERKEREEERRRVKQEMEMQRQREEQRVRKEREEEIMRRRRKQEMERQREMVEKEGERQREREERKRNMASKSDNPKLTNNSGQIITNNKELRIAMVGKTGAGKSAAGNTILGRKGFESKCTSKSVTVDCFKHECLIDGQQIAVIDTPGLFDNRFEVIKTIKDVSQCIHFAAPGPHVFLVVIGVGRFTAEEKQAVQKIQEIFGQDADRYSMVLFTRGDDLEDTTIEKFIDDDTDLQELVARCNNQYHVFNNKEKKDRSQVNELLQKIRNVAQRNGGSHYTNEMFQKAERKIEEEKQRILKAKEEKIRKEREELAKELLKGHEKNMKKIQEQHEAERARERKEREEERRKVKQEMEEQRQREKEEREAERIRVREEMDKERQREKEEREAERIRVSQEMERQKREMNEERRREMMEREAERQREREERERERKQMYEERQRDMEKREAERQRDIEERERERKQREEQRLKEIKEKEEQIERERERELKNQRDEIERQHERRRKEKEEELQSKHEKEARKEAEEKSAFQLLAEGAKKVADGVIDVAKGIGSCIRSLKFW</sequence>
<dbReference type="InterPro" id="IPR006703">
    <property type="entry name" value="G_AIG1"/>
</dbReference>
<name>A0A671XGE2_SPAAU</name>
<dbReference type="Gene3D" id="3.40.50.300">
    <property type="entry name" value="P-loop containing nucleotide triphosphate hydrolases"/>
    <property type="match status" value="2"/>
</dbReference>
<reference evidence="6" key="3">
    <citation type="submission" date="2025-09" db="UniProtKB">
        <authorList>
            <consortium name="Ensembl"/>
        </authorList>
    </citation>
    <scope>IDENTIFICATION</scope>
</reference>
<comment type="similarity">
    <text evidence="1">Belongs to the TRAFAC class TrmE-Era-EngA-EngB-Septin-like GTPase superfamily. AIG1/Toc34/Toc159-like paraseptin GTPase family. IAN subfamily.</text>
</comment>
<accession>A0A671XGE2</accession>
<evidence type="ECO:0000313" key="7">
    <source>
        <dbReference type="Proteomes" id="UP000472265"/>
    </source>
</evidence>
<evidence type="ECO:0000313" key="6">
    <source>
        <dbReference type="Ensembl" id="ENSSAUP00010049291.1"/>
    </source>
</evidence>
<dbReference type="SUPFAM" id="SSF52540">
    <property type="entry name" value="P-loop containing nucleoside triphosphate hydrolases"/>
    <property type="match status" value="2"/>
</dbReference>
<dbReference type="FunFam" id="3.40.50.300:FF:000366">
    <property type="entry name" value="GTPase, IMAP family member 2"/>
    <property type="match status" value="2"/>
</dbReference>
<dbReference type="Pfam" id="PF04548">
    <property type="entry name" value="AIG1"/>
    <property type="match status" value="2"/>
</dbReference>
<dbReference type="Ensembl" id="ENSSAUT00010051862.1">
    <property type="protein sequence ID" value="ENSSAUP00010049291.1"/>
    <property type="gene ID" value="ENSSAUG00010020577.1"/>
</dbReference>
<dbReference type="PANTHER" id="PTHR10903">
    <property type="entry name" value="GTPASE, IMAP FAMILY MEMBER-RELATED"/>
    <property type="match status" value="1"/>
</dbReference>
<keyword evidence="2" id="KW-0547">Nucleotide-binding</keyword>
<evidence type="ECO:0000256" key="3">
    <source>
        <dbReference type="ARBA" id="ARBA00023134"/>
    </source>
</evidence>
<keyword evidence="7" id="KW-1185">Reference proteome</keyword>
<keyword evidence="3" id="KW-0342">GTP-binding</keyword>
<dbReference type="InterPro" id="IPR045058">
    <property type="entry name" value="GIMA/IAN/Toc"/>
</dbReference>
<feature type="region of interest" description="Disordered" evidence="4">
    <location>
        <begin position="263"/>
        <end position="352"/>
    </location>
</feature>
<dbReference type="OMA" id="HMIDAMV"/>
<evidence type="ECO:0000256" key="1">
    <source>
        <dbReference type="ARBA" id="ARBA00008535"/>
    </source>
</evidence>
<protein>
    <submittedName>
        <fullName evidence="6">GTPase IMAP family member 4-like</fullName>
    </submittedName>
</protein>
<feature type="domain" description="AIG1-type G" evidence="5">
    <location>
        <begin position="21"/>
        <end position="219"/>
    </location>
</feature>
<feature type="region of interest" description="Disordered" evidence="4">
    <location>
        <begin position="585"/>
        <end position="789"/>
    </location>
</feature>
<dbReference type="InterPro" id="IPR027417">
    <property type="entry name" value="P-loop_NTPase"/>
</dbReference>
<feature type="domain" description="AIG1-type G" evidence="5">
    <location>
        <begin position="357"/>
        <end position="556"/>
    </location>
</feature>
<organism evidence="6 7">
    <name type="scientific">Sparus aurata</name>
    <name type="common">Gilthead sea bream</name>
    <dbReference type="NCBI Taxonomy" id="8175"/>
    <lineage>
        <taxon>Eukaryota</taxon>
        <taxon>Metazoa</taxon>
        <taxon>Chordata</taxon>
        <taxon>Craniata</taxon>
        <taxon>Vertebrata</taxon>
        <taxon>Euteleostomi</taxon>
        <taxon>Actinopterygii</taxon>
        <taxon>Neopterygii</taxon>
        <taxon>Teleostei</taxon>
        <taxon>Neoteleostei</taxon>
        <taxon>Acanthomorphata</taxon>
        <taxon>Eupercaria</taxon>
        <taxon>Spariformes</taxon>
        <taxon>Sparidae</taxon>
        <taxon>Sparus</taxon>
    </lineage>
</organism>
<gene>
    <name evidence="6" type="primary">LOC115589544</name>
</gene>
<dbReference type="GeneTree" id="ENSGT01120000271858"/>
<dbReference type="GO" id="GO:0005525">
    <property type="term" value="F:GTP binding"/>
    <property type="evidence" value="ECO:0007669"/>
    <property type="project" value="UniProtKB-KW"/>
</dbReference>
<evidence type="ECO:0000259" key="5">
    <source>
        <dbReference type="PROSITE" id="PS51720"/>
    </source>
</evidence>